<evidence type="ECO:0000256" key="4">
    <source>
        <dbReference type="ARBA" id="ARBA00022989"/>
    </source>
</evidence>
<name>A0A918NSE1_9ACTN</name>
<dbReference type="EMBL" id="BMWD01000033">
    <property type="protein sequence ID" value="GGX91000.1"/>
    <property type="molecule type" value="Genomic_DNA"/>
</dbReference>
<evidence type="ECO:0000256" key="1">
    <source>
        <dbReference type="ARBA" id="ARBA00004651"/>
    </source>
</evidence>
<keyword evidence="4 6" id="KW-1133">Transmembrane helix</keyword>
<gene>
    <name evidence="7" type="ORF">GCM10010515_67680</name>
</gene>
<evidence type="ECO:0000313" key="8">
    <source>
        <dbReference type="Proteomes" id="UP000645555"/>
    </source>
</evidence>
<dbReference type="InterPro" id="IPR001123">
    <property type="entry name" value="LeuE-type"/>
</dbReference>
<proteinExistence type="predicted"/>
<evidence type="ECO:0000256" key="2">
    <source>
        <dbReference type="ARBA" id="ARBA00022475"/>
    </source>
</evidence>
<keyword evidence="5 6" id="KW-0472">Membrane</keyword>
<reference evidence="7" key="1">
    <citation type="journal article" date="2014" name="Int. J. Syst. Evol. Microbiol.">
        <title>Complete genome sequence of Corynebacterium casei LMG S-19264T (=DSM 44701T), isolated from a smear-ripened cheese.</title>
        <authorList>
            <consortium name="US DOE Joint Genome Institute (JGI-PGF)"/>
            <person name="Walter F."/>
            <person name="Albersmeier A."/>
            <person name="Kalinowski J."/>
            <person name="Ruckert C."/>
        </authorList>
    </citation>
    <scope>NUCLEOTIDE SEQUENCE</scope>
    <source>
        <strain evidence="7">JCM 4956</strain>
    </source>
</reference>
<dbReference type="GO" id="GO:0015171">
    <property type="term" value="F:amino acid transmembrane transporter activity"/>
    <property type="evidence" value="ECO:0007669"/>
    <property type="project" value="TreeGrafter"/>
</dbReference>
<keyword evidence="2" id="KW-1003">Cell membrane</keyword>
<evidence type="ECO:0000256" key="6">
    <source>
        <dbReference type="SAM" id="Phobius"/>
    </source>
</evidence>
<dbReference type="AlphaFoldDB" id="A0A918NSE1"/>
<comment type="subcellular location">
    <subcellularLocation>
        <location evidence="1">Cell membrane</location>
        <topology evidence="1">Multi-pass membrane protein</topology>
    </subcellularLocation>
</comment>
<comment type="caution">
    <text evidence="7">The sequence shown here is derived from an EMBL/GenBank/DDBJ whole genome shotgun (WGS) entry which is preliminary data.</text>
</comment>
<dbReference type="PANTHER" id="PTHR30086:SF20">
    <property type="entry name" value="ARGININE EXPORTER PROTEIN ARGO-RELATED"/>
    <property type="match status" value="1"/>
</dbReference>
<dbReference type="PANTHER" id="PTHR30086">
    <property type="entry name" value="ARGININE EXPORTER PROTEIN ARGO"/>
    <property type="match status" value="1"/>
</dbReference>
<sequence>MRPSAEALAHAVVTAALVAGLLAGYGIAVPVGAVATHLVSLTARTSLRTGVSAALGVATADGLYALAAVLGGSALATALLPVLEPLRWASALVLAVLAVRGVLSALRDYRDRRPVGRAAETPQGVGRAYLGLLGITLLNPTTVVYFTALVLGGSAGTSVTPLEQGVFVLAALAASASWQLLLAGGGALLGRVLTGRRGRLVTSLVSGAVILALALRMALGSS</sequence>
<protein>
    <submittedName>
        <fullName evidence="7">Lysine transporter LysE</fullName>
    </submittedName>
</protein>
<keyword evidence="3 6" id="KW-0812">Transmembrane</keyword>
<evidence type="ECO:0000256" key="5">
    <source>
        <dbReference type="ARBA" id="ARBA00023136"/>
    </source>
</evidence>
<feature type="transmembrane region" description="Helical" evidence="6">
    <location>
        <begin position="166"/>
        <end position="188"/>
    </location>
</feature>
<dbReference type="Proteomes" id="UP000645555">
    <property type="component" value="Unassembled WGS sequence"/>
</dbReference>
<dbReference type="GO" id="GO:0005886">
    <property type="term" value="C:plasma membrane"/>
    <property type="evidence" value="ECO:0007669"/>
    <property type="project" value="UniProtKB-SubCell"/>
</dbReference>
<evidence type="ECO:0000256" key="3">
    <source>
        <dbReference type="ARBA" id="ARBA00022692"/>
    </source>
</evidence>
<feature type="transmembrane region" description="Helical" evidence="6">
    <location>
        <begin position="12"/>
        <end position="39"/>
    </location>
</feature>
<feature type="transmembrane region" description="Helical" evidence="6">
    <location>
        <begin position="200"/>
        <end position="219"/>
    </location>
</feature>
<reference evidence="7" key="2">
    <citation type="submission" date="2020-09" db="EMBL/GenBank/DDBJ databases">
        <authorList>
            <person name="Sun Q."/>
            <person name="Ohkuma M."/>
        </authorList>
    </citation>
    <scope>NUCLEOTIDE SEQUENCE</scope>
    <source>
        <strain evidence="7">JCM 4956</strain>
    </source>
</reference>
<feature type="transmembrane region" description="Helical" evidence="6">
    <location>
        <begin position="51"/>
        <end position="80"/>
    </location>
</feature>
<keyword evidence="8" id="KW-1185">Reference proteome</keyword>
<feature type="transmembrane region" description="Helical" evidence="6">
    <location>
        <begin position="86"/>
        <end position="106"/>
    </location>
</feature>
<accession>A0A918NSE1</accession>
<organism evidence="7 8">
    <name type="scientific">Streptomyces fructofermentans</name>
    <dbReference type="NCBI Taxonomy" id="152141"/>
    <lineage>
        <taxon>Bacteria</taxon>
        <taxon>Bacillati</taxon>
        <taxon>Actinomycetota</taxon>
        <taxon>Actinomycetes</taxon>
        <taxon>Kitasatosporales</taxon>
        <taxon>Streptomycetaceae</taxon>
        <taxon>Streptomyces</taxon>
    </lineage>
</organism>
<feature type="transmembrane region" description="Helical" evidence="6">
    <location>
        <begin position="127"/>
        <end position="146"/>
    </location>
</feature>
<dbReference type="Pfam" id="PF01810">
    <property type="entry name" value="LysE"/>
    <property type="match status" value="1"/>
</dbReference>
<evidence type="ECO:0000313" key="7">
    <source>
        <dbReference type="EMBL" id="GGX91000.1"/>
    </source>
</evidence>